<evidence type="ECO:0000313" key="2">
    <source>
        <dbReference type="EnsemblMetazoa" id="GPPI019699-PA"/>
    </source>
</evidence>
<dbReference type="EMBL" id="JXJN01008796">
    <property type="status" value="NOT_ANNOTATED_CDS"/>
    <property type="molecule type" value="Genomic_DNA"/>
</dbReference>
<keyword evidence="1" id="KW-1133">Transmembrane helix</keyword>
<dbReference type="Proteomes" id="UP000092460">
    <property type="component" value="Unassembled WGS sequence"/>
</dbReference>
<reference evidence="2" key="2">
    <citation type="submission" date="2020-05" db="UniProtKB">
        <authorList>
            <consortium name="EnsemblMetazoa"/>
        </authorList>
    </citation>
    <scope>IDENTIFICATION</scope>
    <source>
        <strain evidence="2">IAEA</strain>
    </source>
</reference>
<name>A0A1B0B5P1_9MUSC</name>
<feature type="transmembrane region" description="Helical" evidence="1">
    <location>
        <begin position="6"/>
        <end position="27"/>
    </location>
</feature>
<accession>A0A1B0B5P1</accession>
<proteinExistence type="predicted"/>
<keyword evidence="1" id="KW-0812">Transmembrane</keyword>
<reference evidence="3" key="1">
    <citation type="submission" date="2015-01" db="EMBL/GenBank/DDBJ databases">
        <authorList>
            <person name="Aksoy S."/>
            <person name="Warren W."/>
            <person name="Wilson R.K."/>
        </authorList>
    </citation>
    <scope>NUCLEOTIDE SEQUENCE [LARGE SCALE GENOMIC DNA]</scope>
    <source>
        <strain evidence="3">IAEA</strain>
    </source>
</reference>
<dbReference type="AlphaFoldDB" id="A0A1B0B5P1"/>
<sequence length="66" mass="7546">MGLLLSTVICGSGWVALPLLGCIQLFWCNRIRVLLESYGLLLIEYNENSDNKPAEAQFDRKFHNNF</sequence>
<dbReference type="EnsemblMetazoa" id="GPPI019699-RA">
    <property type="protein sequence ID" value="GPPI019699-PA"/>
    <property type="gene ID" value="GPPI019699"/>
</dbReference>
<organism evidence="2 3">
    <name type="scientific">Glossina palpalis gambiensis</name>
    <dbReference type="NCBI Taxonomy" id="67801"/>
    <lineage>
        <taxon>Eukaryota</taxon>
        <taxon>Metazoa</taxon>
        <taxon>Ecdysozoa</taxon>
        <taxon>Arthropoda</taxon>
        <taxon>Hexapoda</taxon>
        <taxon>Insecta</taxon>
        <taxon>Pterygota</taxon>
        <taxon>Neoptera</taxon>
        <taxon>Endopterygota</taxon>
        <taxon>Diptera</taxon>
        <taxon>Brachycera</taxon>
        <taxon>Muscomorpha</taxon>
        <taxon>Hippoboscoidea</taxon>
        <taxon>Glossinidae</taxon>
        <taxon>Glossina</taxon>
    </lineage>
</organism>
<dbReference type="VEuPathDB" id="VectorBase:GPPI019699"/>
<keyword evidence="1" id="KW-0472">Membrane</keyword>
<evidence type="ECO:0000313" key="3">
    <source>
        <dbReference type="Proteomes" id="UP000092460"/>
    </source>
</evidence>
<keyword evidence="3" id="KW-1185">Reference proteome</keyword>
<protein>
    <submittedName>
        <fullName evidence="2">Uncharacterized protein</fullName>
    </submittedName>
</protein>
<evidence type="ECO:0000256" key="1">
    <source>
        <dbReference type="SAM" id="Phobius"/>
    </source>
</evidence>